<dbReference type="EMBL" id="JAVHNS010000002">
    <property type="protein sequence ID" value="KAK6361582.1"/>
    <property type="molecule type" value="Genomic_DNA"/>
</dbReference>
<evidence type="ECO:0000256" key="1">
    <source>
        <dbReference type="SAM" id="MobiDB-lite"/>
    </source>
</evidence>
<evidence type="ECO:0000313" key="2">
    <source>
        <dbReference type="EMBL" id="KAK6361582.1"/>
    </source>
</evidence>
<comment type="caution">
    <text evidence="2">The sequence shown here is derived from an EMBL/GenBank/DDBJ whole genome shotgun (WGS) entry which is preliminary data.</text>
</comment>
<feature type="region of interest" description="Disordered" evidence="1">
    <location>
        <begin position="48"/>
        <end position="143"/>
    </location>
</feature>
<sequence length="205" mass="21903">MKPDLREMVLVAHGFNPYPNLVGFADPPWMLKLNEAPVYINKKIGIFKRGPVGTDDPDADDPDADDSDADDPTDDPTDGITGIGDPADDLAGIEDPTGTDDPTVTADDSTNTRGWHVGPTNTNPPAKPDGPWPRADRKAKHGDDMSGLDVVAYTPASVDKTIISQPPGVFYKDMGRTSYADPQSGYGAVVYVMGTGLELNHPVRD</sequence>
<proteinExistence type="predicted"/>
<keyword evidence="3" id="KW-1185">Reference proteome</keyword>
<feature type="compositionally biased region" description="Polar residues" evidence="1">
    <location>
        <begin position="100"/>
        <end position="124"/>
    </location>
</feature>
<dbReference type="AlphaFoldDB" id="A0AAV9VHZ4"/>
<accession>A0AAV9VHZ4</accession>
<evidence type="ECO:0000313" key="3">
    <source>
        <dbReference type="Proteomes" id="UP001373714"/>
    </source>
</evidence>
<name>A0AAV9VHZ4_9PEZI</name>
<gene>
    <name evidence="2" type="ORF">TWF730_005302</name>
</gene>
<feature type="compositionally biased region" description="Acidic residues" evidence="1">
    <location>
        <begin position="55"/>
        <end position="77"/>
    </location>
</feature>
<protein>
    <submittedName>
        <fullName evidence="2">Uncharacterized protein</fullName>
    </submittedName>
</protein>
<organism evidence="2 3">
    <name type="scientific">Orbilia blumenaviensis</name>
    <dbReference type="NCBI Taxonomy" id="1796055"/>
    <lineage>
        <taxon>Eukaryota</taxon>
        <taxon>Fungi</taxon>
        <taxon>Dikarya</taxon>
        <taxon>Ascomycota</taxon>
        <taxon>Pezizomycotina</taxon>
        <taxon>Orbiliomycetes</taxon>
        <taxon>Orbiliales</taxon>
        <taxon>Orbiliaceae</taxon>
        <taxon>Orbilia</taxon>
    </lineage>
</organism>
<reference evidence="2 3" key="1">
    <citation type="submission" date="2019-10" db="EMBL/GenBank/DDBJ databases">
        <authorList>
            <person name="Palmer J.M."/>
        </authorList>
    </citation>
    <scope>NUCLEOTIDE SEQUENCE [LARGE SCALE GENOMIC DNA]</scope>
    <source>
        <strain evidence="2 3">TWF730</strain>
    </source>
</reference>
<dbReference type="Proteomes" id="UP001373714">
    <property type="component" value="Unassembled WGS sequence"/>
</dbReference>